<protein>
    <submittedName>
        <fullName evidence="8">Putative copper resistance protein D</fullName>
    </submittedName>
</protein>
<evidence type="ECO:0000256" key="4">
    <source>
        <dbReference type="ARBA" id="ARBA00022989"/>
    </source>
</evidence>
<accession>A0A660CJJ9</accession>
<keyword evidence="3 6" id="KW-0812">Transmembrane</keyword>
<feature type="transmembrane region" description="Helical" evidence="6">
    <location>
        <begin position="165"/>
        <end position="186"/>
    </location>
</feature>
<sequence>MSPTETASRPRATVLTGLLTAALAGSLVGFALTAAAPVRGVAAAGEAVSVGIPVVRAVMNVAAVTTVGLALLPVLLGGERPKLAAPVLAAARPVAIGSAAVWAAAAAGTLLLQSAEYRPTDPDVAGYVADVAAGKALLLVAALALVLAGLNAVALWRASAVPPEVCVGLGLFALLPLPVTGHASGWSLHDYATISIELHVLAAVTWTGGLGAVAAVLAGNRTLLATALPRFSTLATVCLVAVTVTGAFNAVVELGGNQGDSLLGLLFGTSYGVLILVKVCCLAGAACLGGYLRMRLLPQVLRHRRTALATWATLELTVLGLAFGFAVVLSRTPVTP</sequence>
<evidence type="ECO:0000256" key="1">
    <source>
        <dbReference type="ARBA" id="ARBA00004651"/>
    </source>
</evidence>
<evidence type="ECO:0000259" key="7">
    <source>
        <dbReference type="Pfam" id="PF05425"/>
    </source>
</evidence>
<name>A0A660CJJ9_9PSEU</name>
<reference evidence="8 9" key="1">
    <citation type="submission" date="2019-07" db="EMBL/GenBank/DDBJ databases">
        <title>R&amp;d 2014.</title>
        <authorList>
            <person name="Klenk H.-P."/>
        </authorList>
    </citation>
    <scope>NUCLEOTIDE SEQUENCE [LARGE SCALE GENOMIC DNA]</scope>
    <source>
        <strain evidence="8 9">DSM 43194</strain>
    </source>
</reference>
<feature type="domain" description="Copper resistance protein D" evidence="7">
    <location>
        <begin position="226"/>
        <end position="329"/>
    </location>
</feature>
<dbReference type="Proteomes" id="UP000317303">
    <property type="component" value="Unassembled WGS sequence"/>
</dbReference>
<dbReference type="GO" id="GO:0005886">
    <property type="term" value="C:plasma membrane"/>
    <property type="evidence" value="ECO:0007669"/>
    <property type="project" value="UniProtKB-SubCell"/>
</dbReference>
<feature type="transmembrane region" description="Helical" evidence="6">
    <location>
        <begin position="59"/>
        <end position="78"/>
    </location>
</feature>
<dbReference type="GO" id="GO:0006825">
    <property type="term" value="P:copper ion transport"/>
    <property type="evidence" value="ECO:0007669"/>
    <property type="project" value="InterPro"/>
</dbReference>
<dbReference type="PANTHER" id="PTHR34820:SF4">
    <property type="entry name" value="INNER MEMBRANE PROTEIN YEBZ"/>
    <property type="match status" value="1"/>
</dbReference>
<proteinExistence type="predicted"/>
<dbReference type="InterPro" id="IPR032694">
    <property type="entry name" value="CopC/D"/>
</dbReference>
<evidence type="ECO:0000256" key="6">
    <source>
        <dbReference type="SAM" id="Phobius"/>
    </source>
</evidence>
<evidence type="ECO:0000256" key="5">
    <source>
        <dbReference type="ARBA" id="ARBA00023136"/>
    </source>
</evidence>
<keyword evidence="2" id="KW-1003">Cell membrane</keyword>
<evidence type="ECO:0000313" key="8">
    <source>
        <dbReference type="EMBL" id="TWH21779.1"/>
    </source>
</evidence>
<dbReference type="RefSeq" id="WP_030530129.1">
    <property type="nucleotide sequence ID" value="NZ_JOIJ01000001.1"/>
</dbReference>
<feature type="transmembrane region" description="Helical" evidence="6">
    <location>
        <begin position="198"/>
        <end position="219"/>
    </location>
</feature>
<dbReference type="OrthoDB" id="3518068at2"/>
<comment type="caution">
    <text evidence="8">The sequence shown here is derived from an EMBL/GenBank/DDBJ whole genome shotgun (WGS) entry which is preliminary data.</text>
</comment>
<feature type="transmembrane region" description="Helical" evidence="6">
    <location>
        <begin position="306"/>
        <end position="329"/>
    </location>
</feature>
<feature type="transmembrane region" description="Helical" evidence="6">
    <location>
        <begin position="132"/>
        <end position="153"/>
    </location>
</feature>
<keyword evidence="4 6" id="KW-1133">Transmembrane helix</keyword>
<gene>
    <name evidence="8" type="ORF">JD82_03648</name>
</gene>
<comment type="subcellular location">
    <subcellularLocation>
        <location evidence="1">Cell membrane</location>
        <topology evidence="1">Multi-pass membrane protein</topology>
    </subcellularLocation>
</comment>
<dbReference type="InterPro" id="IPR008457">
    <property type="entry name" value="Cu-R_CopD_dom"/>
</dbReference>
<dbReference type="PANTHER" id="PTHR34820">
    <property type="entry name" value="INNER MEMBRANE PROTEIN YEBZ"/>
    <property type="match status" value="1"/>
</dbReference>
<feature type="transmembrane region" description="Helical" evidence="6">
    <location>
        <begin position="231"/>
        <end position="251"/>
    </location>
</feature>
<organism evidence="8 9">
    <name type="scientific">Prauserella rugosa</name>
    <dbReference type="NCBI Taxonomy" id="43354"/>
    <lineage>
        <taxon>Bacteria</taxon>
        <taxon>Bacillati</taxon>
        <taxon>Actinomycetota</taxon>
        <taxon>Actinomycetes</taxon>
        <taxon>Pseudonocardiales</taxon>
        <taxon>Pseudonocardiaceae</taxon>
        <taxon>Prauserella</taxon>
    </lineage>
</organism>
<evidence type="ECO:0000256" key="3">
    <source>
        <dbReference type="ARBA" id="ARBA00022692"/>
    </source>
</evidence>
<dbReference type="AlphaFoldDB" id="A0A660CJJ9"/>
<keyword evidence="9" id="KW-1185">Reference proteome</keyword>
<keyword evidence="5 6" id="KW-0472">Membrane</keyword>
<dbReference type="Pfam" id="PF05425">
    <property type="entry name" value="CopD"/>
    <property type="match status" value="1"/>
</dbReference>
<evidence type="ECO:0000313" key="9">
    <source>
        <dbReference type="Proteomes" id="UP000317303"/>
    </source>
</evidence>
<evidence type="ECO:0000256" key="2">
    <source>
        <dbReference type="ARBA" id="ARBA00022475"/>
    </source>
</evidence>
<feature type="transmembrane region" description="Helical" evidence="6">
    <location>
        <begin position="271"/>
        <end position="294"/>
    </location>
</feature>
<feature type="transmembrane region" description="Helical" evidence="6">
    <location>
        <begin position="90"/>
        <end position="112"/>
    </location>
</feature>
<dbReference type="EMBL" id="VLJV01000001">
    <property type="protein sequence ID" value="TWH21779.1"/>
    <property type="molecule type" value="Genomic_DNA"/>
</dbReference>